<evidence type="ECO:0000256" key="7">
    <source>
        <dbReference type="ARBA" id="ARBA00040132"/>
    </source>
</evidence>
<dbReference type="PIRSF" id="PIRSF000112">
    <property type="entry name" value="Glycerol_dehydrogenase"/>
    <property type="match status" value="1"/>
</dbReference>
<dbReference type="STRING" id="381665.SAMN05216554_4622"/>
<dbReference type="GO" id="GO:0008888">
    <property type="term" value="F:glycerol dehydrogenase (NAD+) activity"/>
    <property type="evidence" value="ECO:0007669"/>
    <property type="project" value="UniProtKB-EC"/>
</dbReference>
<gene>
    <name evidence="13" type="ORF">SAMN05216554_4622</name>
</gene>
<keyword evidence="14" id="KW-1185">Reference proteome</keyword>
<accession>A0A1H3TZH2</accession>
<keyword evidence="3" id="KW-0560">Oxidoreductase</keyword>
<dbReference type="PANTHER" id="PTHR43616:SF5">
    <property type="entry name" value="GLYCEROL DEHYDROGENASE 1"/>
    <property type="match status" value="1"/>
</dbReference>
<dbReference type="Gene3D" id="3.40.50.1970">
    <property type="match status" value="1"/>
</dbReference>
<feature type="binding site" evidence="11">
    <location>
        <position position="130"/>
    </location>
    <ligand>
        <name>NAD(+)</name>
        <dbReference type="ChEBI" id="CHEBI:57540"/>
    </ligand>
</feature>
<feature type="binding site" evidence="11">
    <location>
        <begin position="121"/>
        <end position="124"/>
    </location>
    <ligand>
        <name>NAD(+)</name>
        <dbReference type="ChEBI" id="CHEBI:57540"/>
    </ligand>
</feature>
<evidence type="ECO:0000259" key="12">
    <source>
        <dbReference type="Pfam" id="PF00465"/>
    </source>
</evidence>
<dbReference type="EMBL" id="FNPZ01000009">
    <property type="protein sequence ID" value="SDZ55654.1"/>
    <property type="molecule type" value="Genomic_DNA"/>
</dbReference>
<evidence type="ECO:0000256" key="1">
    <source>
        <dbReference type="ARBA" id="ARBA00007358"/>
    </source>
</evidence>
<name>A0A1H3TZH2_9MICO</name>
<evidence type="ECO:0000256" key="4">
    <source>
        <dbReference type="ARBA" id="ARBA00023027"/>
    </source>
</evidence>
<dbReference type="PROSITE" id="PS00913">
    <property type="entry name" value="ADH_IRON_1"/>
    <property type="match status" value="1"/>
</dbReference>
<dbReference type="CDD" id="cd08170">
    <property type="entry name" value="GlyDH"/>
    <property type="match status" value="1"/>
</dbReference>
<comment type="catalytic activity">
    <reaction evidence="8">
        <text>glycerol + NAD(+) = dihydroxyacetone + NADH + H(+)</text>
        <dbReference type="Rhea" id="RHEA:13769"/>
        <dbReference type="ChEBI" id="CHEBI:15378"/>
        <dbReference type="ChEBI" id="CHEBI:16016"/>
        <dbReference type="ChEBI" id="CHEBI:17754"/>
        <dbReference type="ChEBI" id="CHEBI:57540"/>
        <dbReference type="ChEBI" id="CHEBI:57945"/>
        <dbReference type="EC" id="1.1.1.6"/>
    </reaction>
</comment>
<dbReference type="EC" id="1.1.1.6" evidence="6"/>
<feature type="binding site" evidence="11">
    <location>
        <position position="136"/>
    </location>
    <ligand>
        <name>NAD(+)</name>
        <dbReference type="ChEBI" id="CHEBI:57540"/>
    </ligand>
</feature>
<feature type="binding site" evidence="9">
    <location>
        <position position="276"/>
    </location>
    <ligand>
        <name>glycerol</name>
        <dbReference type="ChEBI" id="CHEBI:17754"/>
    </ligand>
</feature>
<feature type="binding site" evidence="9">
    <location>
        <position position="176"/>
    </location>
    <ligand>
        <name>glycerol</name>
        <dbReference type="ChEBI" id="CHEBI:17754"/>
    </ligand>
</feature>
<dbReference type="SUPFAM" id="SSF56796">
    <property type="entry name" value="Dehydroquinate synthase-like"/>
    <property type="match status" value="1"/>
</dbReference>
<dbReference type="GO" id="GO:0046872">
    <property type="term" value="F:metal ion binding"/>
    <property type="evidence" value="ECO:0007669"/>
    <property type="project" value="UniProtKB-KW"/>
</dbReference>
<comment type="cofactor">
    <cofactor evidence="9">
        <name>Zn(2+)</name>
        <dbReference type="ChEBI" id="CHEBI:29105"/>
    </cofactor>
    <text evidence="9">Binds 1 zinc ion per subunit.</text>
</comment>
<evidence type="ECO:0000256" key="11">
    <source>
        <dbReference type="PIRSR" id="PIRSR000112-3"/>
    </source>
</evidence>
<dbReference type="InterPro" id="IPR001670">
    <property type="entry name" value="ADH_Fe/GldA"/>
</dbReference>
<feature type="binding site" evidence="10">
    <location>
        <position position="126"/>
    </location>
    <ligand>
        <name>glycerol</name>
        <dbReference type="ChEBI" id="CHEBI:17754"/>
    </ligand>
</feature>
<dbReference type="NCBIfam" id="NF006941">
    <property type="entry name" value="PRK09423.1"/>
    <property type="match status" value="1"/>
</dbReference>
<keyword evidence="2 9" id="KW-0479">Metal-binding</keyword>
<keyword evidence="4 11" id="KW-0520">NAD</keyword>
<dbReference type="Proteomes" id="UP000198891">
    <property type="component" value="Unassembled WGS sequence"/>
</dbReference>
<organism evidence="13 14">
    <name type="scientific">Herbiconiux ginsengi</name>
    <dbReference type="NCBI Taxonomy" id="381665"/>
    <lineage>
        <taxon>Bacteria</taxon>
        <taxon>Bacillati</taxon>
        <taxon>Actinomycetota</taxon>
        <taxon>Actinomycetes</taxon>
        <taxon>Micrococcales</taxon>
        <taxon>Microbacteriaceae</taxon>
        <taxon>Herbiconiux</taxon>
    </lineage>
</organism>
<dbReference type="Pfam" id="PF00465">
    <property type="entry name" value="Fe-ADH"/>
    <property type="match status" value="1"/>
</dbReference>
<evidence type="ECO:0000256" key="10">
    <source>
        <dbReference type="PIRSR" id="PIRSR000112-2"/>
    </source>
</evidence>
<evidence type="ECO:0000256" key="8">
    <source>
        <dbReference type="ARBA" id="ARBA00049006"/>
    </source>
</evidence>
<feature type="domain" description="Alcohol dehydrogenase iron-type/glycerol dehydrogenase GldA" evidence="12">
    <location>
        <begin position="13"/>
        <end position="158"/>
    </location>
</feature>
<dbReference type="InterPro" id="IPR018211">
    <property type="entry name" value="ADH_Fe_CS"/>
</dbReference>
<evidence type="ECO:0000313" key="14">
    <source>
        <dbReference type="Proteomes" id="UP000198891"/>
    </source>
</evidence>
<dbReference type="AlphaFoldDB" id="A0A1H3TZH2"/>
<dbReference type="InterPro" id="IPR016205">
    <property type="entry name" value="Glycerol_DH"/>
</dbReference>
<protein>
    <recommendedName>
        <fullName evidence="7">Glycerol dehydrogenase</fullName>
        <ecNumber evidence="6">1.1.1.6</ecNumber>
    </recommendedName>
</protein>
<dbReference type="RefSeq" id="WP_322788354.1">
    <property type="nucleotide sequence ID" value="NZ_FNPZ01000009.1"/>
</dbReference>
<proteinExistence type="inferred from homology"/>
<keyword evidence="9" id="KW-0862">Zinc</keyword>
<feature type="binding site" evidence="11">
    <location>
        <begin position="99"/>
        <end position="103"/>
    </location>
    <ligand>
        <name>NAD(+)</name>
        <dbReference type="ChEBI" id="CHEBI:57540"/>
    </ligand>
</feature>
<evidence type="ECO:0000313" key="13">
    <source>
        <dbReference type="EMBL" id="SDZ55654.1"/>
    </source>
</evidence>
<evidence type="ECO:0000256" key="6">
    <source>
        <dbReference type="ARBA" id="ARBA00039147"/>
    </source>
</evidence>
<evidence type="ECO:0000256" key="2">
    <source>
        <dbReference type="ARBA" id="ARBA00022723"/>
    </source>
</evidence>
<reference evidence="13 14" key="1">
    <citation type="submission" date="2016-10" db="EMBL/GenBank/DDBJ databases">
        <authorList>
            <person name="de Groot N.N."/>
        </authorList>
    </citation>
    <scope>NUCLEOTIDE SEQUENCE [LARGE SCALE GENOMIC DNA]</scope>
    <source>
        <strain evidence="13 14">CGMCC 4.3491</strain>
    </source>
</reference>
<feature type="binding site" evidence="11">
    <location>
        <position position="42"/>
    </location>
    <ligand>
        <name>NAD(+)</name>
        <dbReference type="ChEBI" id="CHEBI:57540"/>
    </ligand>
</feature>
<sequence>MSEPRPFRSFVSPSRYVQGAGAISLLGELIAPLCASPVILADNNVWGFSGDAVTESLRKAGLDEVRISFGGRATDREIASVSSQLTERGADLVVGLGGGSTLDTAKAAGSDAGIPWVTVPTTASTDAPGTGVAVIYTDEGVLDHFRILGRNPALVLVDSQYVANAPVSFLIAGIGDALSTWLEARASGGAGRALVSGFQAPATGLAAAELSWTILRENALQAIADVKEHKVTPALDNVIEANILLSGLGFEAGGLSVAHSVHNGLTVAEQTHGLQHGEKVNIGSIVQLILDGAPDSEINDFISFTTRVGLPTSLTELGLSIQDTETLNAVARRTTLEDEFVHTMPFTVTPQIIVDALTEVETRSRAVREREGLPAPVKYEHRR</sequence>
<evidence type="ECO:0000256" key="9">
    <source>
        <dbReference type="PIRSR" id="PIRSR000112-1"/>
    </source>
</evidence>
<comment type="pathway">
    <text evidence="5">Polyol metabolism; glycerol fermentation; glycerone phosphate from glycerol (oxidative route): step 1/2.</text>
</comment>
<dbReference type="Gene3D" id="1.20.1090.10">
    <property type="entry name" value="Dehydroquinate synthase-like - alpha domain"/>
    <property type="match status" value="1"/>
</dbReference>
<feature type="binding site" evidence="9">
    <location>
        <position position="259"/>
    </location>
    <ligand>
        <name>glycerol</name>
        <dbReference type="ChEBI" id="CHEBI:17754"/>
    </ligand>
</feature>
<evidence type="ECO:0000256" key="5">
    <source>
        <dbReference type="ARBA" id="ARBA00037918"/>
    </source>
</evidence>
<comment type="similarity">
    <text evidence="1">Belongs to the iron-containing alcohol dehydrogenase family.</text>
</comment>
<dbReference type="PANTHER" id="PTHR43616">
    <property type="entry name" value="GLYCEROL DEHYDROGENASE"/>
    <property type="match status" value="1"/>
</dbReference>
<evidence type="ECO:0000256" key="3">
    <source>
        <dbReference type="ARBA" id="ARBA00023002"/>
    </source>
</evidence>